<evidence type="ECO:0000313" key="2">
    <source>
        <dbReference type="EMBL" id="KAK9951482.1"/>
    </source>
</evidence>
<dbReference type="AlphaFoldDB" id="A0AAW1YRY0"/>
<feature type="compositionally biased region" description="Low complexity" evidence="1">
    <location>
        <begin position="98"/>
        <end position="119"/>
    </location>
</feature>
<dbReference type="EMBL" id="JBEDUW010000001">
    <property type="protein sequence ID" value="KAK9951482.1"/>
    <property type="molecule type" value="Genomic_DNA"/>
</dbReference>
<proteinExistence type="predicted"/>
<name>A0AAW1YRY0_RUBAR</name>
<sequence>MGKDLTGCFICDKSILIVLCRAALASRVAQTKALSCIQFRAQFTTELDQAGVSISYVPPRPSAAPLLNPEMSPVFSNLCLNPAQPATMPVPRLSSAASSTISRKPSRSSPPIRPSQSQIDPLCSRPRSVPLWS</sequence>
<gene>
    <name evidence="2" type="ORF">M0R45_006922</name>
</gene>
<dbReference type="Proteomes" id="UP001457282">
    <property type="component" value="Unassembled WGS sequence"/>
</dbReference>
<accession>A0AAW1YRY0</accession>
<feature type="region of interest" description="Disordered" evidence="1">
    <location>
        <begin position="86"/>
        <end position="133"/>
    </location>
</feature>
<reference evidence="2 3" key="1">
    <citation type="journal article" date="2023" name="G3 (Bethesda)">
        <title>A chromosome-length genome assembly and annotation of blackberry (Rubus argutus, cv. 'Hillquist').</title>
        <authorList>
            <person name="Bruna T."/>
            <person name="Aryal R."/>
            <person name="Dudchenko O."/>
            <person name="Sargent D.J."/>
            <person name="Mead D."/>
            <person name="Buti M."/>
            <person name="Cavallini A."/>
            <person name="Hytonen T."/>
            <person name="Andres J."/>
            <person name="Pham M."/>
            <person name="Weisz D."/>
            <person name="Mascagni F."/>
            <person name="Usai G."/>
            <person name="Natali L."/>
            <person name="Bassil N."/>
            <person name="Fernandez G.E."/>
            <person name="Lomsadze A."/>
            <person name="Armour M."/>
            <person name="Olukolu B."/>
            <person name="Poorten T."/>
            <person name="Britton C."/>
            <person name="Davik J."/>
            <person name="Ashrafi H."/>
            <person name="Aiden E.L."/>
            <person name="Borodovsky M."/>
            <person name="Worthington M."/>
        </authorList>
    </citation>
    <scope>NUCLEOTIDE SEQUENCE [LARGE SCALE GENOMIC DNA]</scope>
    <source>
        <strain evidence="2">PI 553951</strain>
    </source>
</reference>
<evidence type="ECO:0000313" key="3">
    <source>
        <dbReference type="Proteomes" id="UP001457282"/>
    </source>
</evidence>
<protein>
    <submittedName>
        <fullName evidence="2">Uncharacterized protein</fullName>
    </submittedName>
</protein>
<keyword evidence="3" id="KW-1185">Reference proteome</keyword>
<organism evidence="2 3">
    <name type="scientific">Rubus argutus</name>
    <name type="common">Southern blackberry</name>
    <dbReference type="NCBI Taxonomy" id="59490"/>
    <lineage>
        <taxon>Eukaryota</taxon>
        <taxon>Viridiplantae</taxon>
        <taxon>Streptophyta</taxon>
        <taxon>Embryophyta</taxon>
        <taxon>Tracheophyta</taxon>
        <taxon>Spermatophyta</taxon>
        <taxon>Magnoliopsida</taxon>
        <taxon>eudicotyledons</taxon>
        <taxon>Gunneridae</taxon>
        <taxon>Pentapetalae</taxon>
        <taxon>rosids</taxon>
        <taxon>fabids</taxon>
        <taxon>Rosales</taxon>
        <taxon>Rosaceae</taxon>
        <taxon>Rosoideae</taxon>
        <taxon>Rosoideae incertae sedis</taxon>
        <taxon>Rubus</taxon>
    </lineage>
</organism>
<evidence type="ECO:0000256" key="1">
    <source>
        <dbReference type="SAM" id="MobiDB-lite"/>
    </source>
</evidence>
<comment type="caution">
    <text evidence="2">The sequence shown here is derived from an EMBL/GenBank/DDBJ whole genome shotgun (WGS) entry which is preliminary data.</text>
</comment>